<dbReference type="AlphaFoldDB" id="A0A3D8S2T9"/>
<feature type="compositionally biased region" description="Basic and acidic residues" evidence="1">
    <location>
        <begin position="923"/>
        <end position="937"/>
    </location>
</feature>
<feature type="compositionally biased region" description="Low complexity" evidence="1">
    <location>
        <begin position="110"/>
        <end position="130"/>
    </location>
</feature>
<evidence type="ECO:0000313" key="3">
    <source>
        <dbReference type="EMBL" id="RDW80576.1"/>
    </source>
</evidence>
<feature type="compositionally biased region" description="Low complexity" evidence="1">
    <location>
        <begin position="66"/>
        <end position="94"/>
    </location>
</feature>
<sequence length="1158" mass="124393">MSSPSNGTPIRDNKSPPEANSPSQSTVNKGSNVANQIKRLSLNSTSLSPSPQPNPAARAIAQRSLSTSSPNAARSPRSAIHRSPSSMSMDARSSTPTLLRKASMNSIHGVSVVTPPRSSPSRSASLSQAANGRRMSRSPLSSKDEAPPPPRHTAASIAKKHFRSELDIHQDVEDERTAETIVILHDSCYGHRFSRPRTSRAALGTIVERPERIQASVLGVSVAYVRLGDRHSEGQYPLHPSRDATSIPTIPFSIRKTTRKLALTSPAVTNVHGTKWMSELKIMCDSAEAKLAMNGKELARPDLPRSPDEEAPAKFHEGDLYLCSESLDAMEGALGAVCEGVDAVFEGSANGKGPHRTFIAIRPPGHHCSASYPSGFCWLNNVHVGIAHAALTHGLTHAAIIDFDLHHGDGSQAIAWGHNSRARNLPKNAAPWKKTSIGYFSLHDINSYPCEMGDEEKVKNASLCIENAHGQNVWNVHLQPWKSEGEFWELYESKYSVLLEKTRNYLRTQTERLRASPNLPKPKSAIFLSAGFDASEWESSGMQRHKVNVPTEFYARLTRDVVELAAEEGSAAEGRVISVLEGGYSDRALCTGVLSHISGLAGGKTVAVKKEEEHNGLGYEMGQKIGLFDNPQRSPTNLVSAGIPSYDPMWWSLPKLEQLDAVMSNTQTVYEPRPTRETTPPTYSSPTQSSMAKVVSSPRLNRSLSNMSAMSSSSPRPASVARPLSPPPPEVHWTVAAHELSKLLIPSERQINSCRPEDLSAEATRARRDRQSILTPPVAEVSSAPSTASTRMALRERKPAKPVFDAMEDESRKAKAPRRKTVAGAAVLAAEKTVSRSSTPKPDLLNNTQSIQQPNRRLSTASTTASVFSEAPSSRPSGSSRIPSGTTTLPYRPGSSQSIRPDSSMSSRGPSLAVKKTRAPAPSRREGPKPVRVRQESSIDGTSGSSSAQVPLPESSSQSSHASDMDSLTSGMKRIKINLTTKSQREAKDGSKTSIKAPKPPRSTKPKQSESSEILPPEPLPSQVLSSIPSYVQEASETPLPPSSPVVPAPITPNVSTTEPQSPVDVFIPYQPDGPPASTTAPTPESLRWLPPNTATPGATPGATPIKKNELPVFTATSAIPFGVNPHHARAGAENGASATGTSPHGLELEVPETPPQN</sequence>
<dbReference type="InterPro" id="IPR000286">
    <property type="entry name" value="HDACs"/>
</dbReference>
<dbReference type="EMBL" id="PDLN01000007">
    <property type="protein sequence ID" value="RDW80576.1"/>
    <property type="molecule type" value="Genomic_DNA"/>
</dbReference>
<dbReference type="InterPro" id="IPR023801">
    <property type="entry name" value="His_deacetylse_dom"/>
</dbReference>
<feature type="region of interest" description="Disordered" evidence="1">
    <location>
        <begin position="1125"/>
        <end position="1158"/>
    </location>
</feature>
<feature type="compositionally biased region" description="Low complexity" evidence="1">
    <location>
        <begin position="955"/>
        <end position="967"/>
    </location>
</feature>
<dbReference type="CDD" id="cd09998">
    <property type="entry name" value="HDAC_Hos3"/>
    <property type="match status" value="1"/>
</dbReference>
<protein>
    <submittedName>
        <fullName evidence="3">Arginase</fullName>
    </submittedName>
</protein>
<feature type="compositionally biased region" description="Polar residues" evidence="1">
    <location>
        <begin position="1023"/>
        <end position="1036"/>
    </location>
</feature>
<feature type="region of interest" description="Disordered" evidence="1">
    <location>
        <begin position="1"/>
        <end position="97"/>
    </location>
</feature>
<dbReference type="FunFam" id="3.40.800.20:FF:000011">
    <property type="entry name" value="Histone deacetylase HOS3"/>
    <property type="match status" value="1"/>
</dbReference>
<dbReference type="OrthoDB" id="5232919at2759"/>
<keyword evidence="4" id="KW-1185">Reference proteome</keyword>
<evidence type="ECO:0000259" key="2">
    <source>
        <dbReference type="Pfam" id="PF00850"/>
    </source>
</evidence>
<feature type="compositionally biased region" description="Low complexity" evidence="1">
    <location>
        <begin position="872"/>
        <end position="888"/>
    </location>
</feature>
<feature type="compositionally biased region" description="Low complexity" evidence="1">
    <location>
        <begin position="938"/>
        <end position="947"/>
    </location>
</feature>
<dbReference type="Proteomes" id="UP000256328">
    <property type="component" value="Unassembled WGS sequence"/>
</dbReference>
<feature type="domain" description="Histone deacetylase" evidence="2">
    <location>
        <begin position="262"/>
        <end position="599"/>
    </location>
</feature>
<gene>
    <name evidence="3" type="ORF">BP5796_05274</name>
</gene>
<feature type="compositionally biased region" description="Polar residues" evidence="1">
    <location>
        <begin position="18"/>
        <end position="35"/>
    </location>
</feature>
<dbReference type="PANTHER" id="PTHR47558">
    <property type="entry name" value="HISTONE DEACETYLASE HOS3"/>
    <property type="match status" value="1"/>
</dbReference>
<dbReference type="PANTHER" id="PTHR47558:SF1">
    <property type="entry name" value="HISTONE DEACETYLASE HOS3"/>
    <property type="match status" value="1"/>
</dbReference>
<dbReference type="GO" id="GO:0005634">
    <property type="term" value="C:nucleus"/>
    <property type="evidence" value="ECO:0007669"/>
    <property type="project" value="TreeGrafter"/>
</dbReference>
<dbReference type="InterPro" id="IPR023696">
    <property type="entry name" value="Ureohydrolase_dom_sf"/>
</dbReference>
<accession>A0A3D8S2T9</accession>
<feature type="compositionally biased region" description="Polar residues" evidence="1">
    <location>
        <begin position="835"/>
        <end position="867"/>
    </location>
</feature>
<feature type="compositionally biased region" description="Low complexity" evidence="1">
    <location>
        <begin position="677"/>
        <end position="687"/>
    </location>
</feature>
<evidence type="ECO:0000313" key="4">
    <source>
        <dbReference type="Proteomes" id="UP000256328"/>
    </source>
</evidence>
<feature type="compositionally biased region" description="Pro residues" evidence="1">
    <location>
        <begin position="1039"/>
        <end position="1051"/>
    </location>
</feature>
<feature type="compositionally biased region" description="Low complexity" evidence="1">
    <location>
        <begin position="1091"/>
        <end position="1105"/>
    </location>
</feature>
<dbReference type="GO" id="GO:0010468">
    <property type="term" value="P:regulation of gene expression"/>
    <property type="evidence" value="ECO:0007669"/>
    <property type="project" value="UniProtKB-ARBA"/>
</dbReference>
<dbReference type="SUPFAM" id="SSF52768">
    <property type="entry name" value="Arginase/deacetylase"/>
    <property type="match status" value="1"/>
</dbReference>
<dbReference type="InterPro" id="IPR037138">
    <property type="entry name" value="His_deacetylse_dom_sf"/>
</dbReference>
<comment type="caution">
    <text evidence="3">The sequence shown here is derived from an EMBL/GenBank/DDBJ whole genome shotgun (WGS) entry which is preliminary data.</text>
</comment>
<feature type="region of interest" description="Disordered" evidence="1">
    <location>
        <begin position="755"/>
        <end position="1108"/>
    </location>
</feature>
<dbReference type="Gene3D" id="3.40.800.20">
    <property type="entry name" value="Histone deacetylase domain"/>
    <property type="match status" value="1"/>
</dbReference>
<dbReference type="PRINTS" id="PR01270">
    <property type="entry name" value="HDASUPER"/>
</dbReference>
<feature type="compositionally biased region" description="Low complexity" evidence="1">
    <location>
        <begin position="40"/>
        <end position="49"/>
    </location>
</feature>
<name>A0A3D8S2T9_9HELO</name>
<feature type="compositionally biased region" description="Polar residues" evidence="1">
    <location>
        <begin position="894"/>
        <end position="909"/>
    </location>
</feature>
<feature type="region of interest" description="Disordered" evidence="1">
    <location>
        <begin position="671"/>
        <end position="725"/>
    </location>
</feature>
<feature type="compositionally biased region" description="Low complexity" evidence="1">
    <location>
        <begin position="700"/>
        <end position="723"/>
    </location>
</feature>
<dbReference type="InterPro" id="IPR053244">
    <property type="entry name" value="HDAC_HD_type_1"/>
</dbReference>
<dbReference type="Pfam" id="PF00850">
    <property type="entry name" value="Hist_deacetyl"/>
    <property type="match status" value="1"/>
</dbReference>
<dbReference type="GO" id="GO:0004407">
    <property type="term" value="F:histone deacetylase activity"/>
    <property type="evidence" value="ECO:0007669"/>
    <property type="project" value="TreeGrafter"/>
</dbReference>
<proteinExistence type="predicted"/>
<organism evidence="3 4">
    <name type="scientific">Coleophoma crateriformis</name>
    <dbReference type="NCBI Taxonomy" id="565419"/>
    <lineage>
        <taxon>Eukaryota</taxon>
        <taxon>Fungi</taxon>
        <taxon>Dikarya</taxon>
        <taxon>Ascomycota</taxon>
        <taxon>Pezizomycotina</taxon>
        <taxon>Leotiomycetes</taxon>
        <taxon>Helotiales</taxon>
        <taxon>Dermateaceae</taxon>
        <taxon>Coleophoma</taxon>
    </lineage>
</organism>
<reference evidence="3 4" key="1">
    <citation type="journal article" date="2018" name="IMA Fungus">
        <title>IMA Genome-F 9: Draft genome sequence of Annulohypoxylon stygium, Aspergillus mulundensis, Berkeleyomyces basicola (syn. Thielaviopsis basicola), Ceratocystis smalleyi, two Cercospora beticola strains, Coleophoma cylindrospora, Fusarium fracticaudum, Phialophora cf. hyalina, and Morchella septimelata.</title>
        <authorList>
            <person name="Wingfield B.D."/>
            <person name="Bills G.F."/>
            <person name="Dong Y."/>
            <person name="Huang W."/>
            <person name="Nel W.J."/>
            <person name="Swalarsk-Parry B.S."/>
            <person name="Vaghefi N."/>
            <person name="Wilken P.M."/>
            <person name="An Z."/>
            <person name="de Beer Z.W."/>
            <person name="De Vos L."/>
            <person name="Chen L."/>
            <person name="Duong T.A."/>
            <person name="Gao Y."/>
            <person name="Hammerbacher A."/>
            <person name="Kikkert J.R."/>
            <person name="Li Y."/>
            <person name="Li H."/>
            <person name="Li K."/>
            <person name="Li Q."/>
            <person name="Liu X."/>
            <person name="Ma X."/>
            <person name="Naidoo K."/>
            <person name="Pethybridge S.J."/>
            <person name="Sun J."/>
            <person name="Steenkamp E.T."/>
            <person name="van der Nest M.A."/>
            <person name="van Wyk S."/>
            <person name="Wingfield M.J."/>
            <person name="Xiong C."/>
            <person name="Yue Q."/>
            <person name="Zhang X."/>
        </authorList>
    </citation>
    <scope>NUCLEOTIDE SEQUENCE [LARGE SCALE GENOMIC DNA]</scope>
    <source>
        <strain evidence="3 4">BP5796</strain>
    </source>
</reference>
<feature type="region of interest" description="Disordered" evidence="1">
    <location>
        <begin position="110"/>
        <end position="159"/>
    </location>
</feature>
<evidence type="ECO:0000256" key="1">
    <source>
        <dbReference type="SAM" id="MobiDB-lite"/>
    </source>
</evidence>